<evidence type="ECO:0000259" key="9">
    <source>
        <dbReference type="Pfam" id="PF00892"/>
    </source>
</evidence>
<feature type="transmembrane region" description="Helical" evidence="8">
    <location>
        <begin position="9"/>
        <end position="27"/>
    </location>
</feature>
<dbReference type="RefSeq" id="WP_118920872.1">
    <property type="nucleotide sequence ID" value="NZ_QWEG01000006.1"/>
</dbReference>
<proteinExistence type="inferred from homology"/>
<sequence length="305" mass="33553">MGNKEIKSGVIQAGFSYLLWGLLPIYWKLLGHVNAIEILANRVFWSFVFMLALLVFSGKFGAFLGVLKEFKAQRKQIYALSIASVLISGNWGVYIWAVNTGQMVEASMGYYINPLVSVLLGMIVLKEKLTKAQYVSFALAFIGVIIISLSYGRFPWIALTLAFTFGFYGLAKKLIKVDSSIGLTLETMAVTPIALAYLILMLIKGTSAYLHTDIGTHLLLAGAGVVTALPLLFFANGAQKIPLSMLGFLQYIAPTLSLMLGIFVYGEQFSGLQLLAFIFIWSALTLYSLSKTRLFAAVGVRMRNH</sequence>
<feature type="transmembrane region" description="Helical" evidence="8">
    <location>
        <begin position="154"/>
        <end position="171"/>
    </location>
</feature>
<feature type="domain" description="EamA" evidence="9">
    <location>
        <begin position="8"/>
        <end position="148"/>
    </location>
</feature>
<feature type="transmembrane region" description="Helical" evidence="8">
    <location>
        <begin position="246"/>
        <end position="265"/>
    </location>
</feature>
<evidence type="ECO:0000313" key="10">
    <source>
        <dbReference type="EMBL" id="RHW40756.1"/>
    </source>
</evidence>
<feature type="transmembrane region" description="Helical" evidence="8">
    <location>
        <begin position="271"/>
        <end position="289"/>
    </location>
</feature>
<reference evidence="10 11" key="1">
    <citation type="journal article" date="2017" name="Int. J. Syst. Evol. Microbiol.">
        <title>Bacillus notoginsengisoli sp. nov., a novel bacterium isolated from the rhizosphere of Panax notoginseng.</title>
        <authorList>
            <person name="Zhang M.Y."/>
            <person name="Cheng J."/>
            <person name="Cai Y."/>
            <person name="Zhang T.Y."/>
            <person name="Wu Y.Y."/>
            <person name="Manikprabhu D."/>
            <person name="Li W.J."/>
            <person name="Zhang Y.X."/>
        </authorList>
    </citation>
    <scope>NUCLEOTIDE SEQUENCE [LARGE SCALE GENOMIC DNA]</scope>
    <source>
        <strain evidence="10 11">JCM 30743</strain>
    </source>
</reference>
<dbReference type="Proteomes" id="UP000284416">
    <property type="component" value="Unassembled WGS sequence"/>
</dbReference>
<keyword evidence="6 8" id="KW-1133">Transmembrane helix</keyword>
<dbReference type="OrthoDB" id="369870at2"/>
<feature type="transmembrane region" description="Helical" evidence="8">
    <location>
        <begin position="215"/>
        <end position="234"/>
    </location>
</feature>
<keyword evidence="3" id="KW-0813">Transport</keyword>
<dbReference type="GO" id="GO:0005886">
    <property type="term" value="C:plasma membrane"/>
    <property type="evidence" value="ECO:0007669"/>
    <property type="project" value="UniProtKB-SubCell"/>
</dbReference>
<evidence type="ECO:0000256" key="5">
    <source>
        <dbReference type="ARBA" id="ARBA00022692"/>
    </source>
</evidence>
<comment type="similarity">
    <text evidence="2">Belongs to the EamA transporter family.</text>
</comment>
<feature type="transmembrane region" description="Helical" evidence="8">
    <location>
        <begin position="43"/>
        <end position="65"/>
    </location>
</feature>
<dbReference type="PANTHER" id="PTHR22911:SF137">
    <property type="entry name" value="SOLUTE CARRIER FAMILY 35 MEMBER G2-RELATED"/>
    <property type="match status" value="1"/>
</dbReference>
<keyword evidence="5 8" id="KW-0812">Transmembrane</keyword>
<keyword evidence="4" id="KW-1003">Cell membrane</keyword>
<feature type="transmembrane region" description="Helical" evidence="8">
    <location>
        <begin position="183"/>
        <end position="203"/>
    </location>
</feature>
<dbReference type="PANTHER" id="PTHR22911">
    <property type="entry name" value="ACYL-MALONYL CONDENSING ENZYME-RELATED"/>
    <property type="match status" value="1"/>
</dbReference>
<feature type="transmembrane region" description="Helical" evidence="8">
    <location>
        <begin position="77"/>
        <end position="96"/>
    </location>
</feature>
<evidence type="ECO:0000256" key="8">
    <source>
        <dbReference type="SAM" id="Phobius"/>
    </source>
</evidence>
<keyword evidence="11" id="KW-1185">Reference proteome</keyword>
<organism evidence="10 11">
    <name type="scientific">Neobacillus notoginsengisoli</name>
    <dbReference type="NCBI Taxonomy" id="1578198"/>
    <lineage>
        <taxon>Bacteria</taxon>
        <taxon>Bacillati</taxon>
        <taxon>Bacillota</taxon>
        <taxon>Bacilli</taxon>
        <taxon>Bacillales</taxon>
        <taxon>Bacillaceae</taxon>
        <taxon>Neobacillus</taxon>
    </lineage>
</organism>
<keyword evidence="7 8" id="KW-0472">Membrane</keyword>
<dbReference type="AlphaFoldDB" id="A0A417YU97"/>
<evidence type="ECO:0000256" key="7">
    <source>
        <dbReference type="ARBA" id="ARBA00023136"/>
    </source>
</evidence>
<comment type="subcellular location">
    <subcellularLocation>
        <location evidence="1">Cell membrane</location>
        <topology evidence="1">Multi-pass membrane protein</topology>
    </subcellularLocation>
</comment>
<gene>
    <name evidence="10" type="primary">rarD</name>
    <name evidence="10" type="ORF">D1B31_11235</name>
</gene>
<evidence type="ECO:0000256" key="6">
    <source>
        <dbReference type="ARBA" id="ARBA00022989"/>
    </source>
</evidence>
<comment type="caution">
    <text evidence="10">The sequence shown here is derived from an EMBL/GenBank/DDBJ whole genome shotgun (WGS) entry which is preliminary data.</text>
</comment>
<feature type="transmembrane region" description="Helical" evidence="8">
    <location>
        <begin position="108"/>
        <end position="125"/>
    </location>
</feature>
<evidence type="ECO:0000256" key="1">
    <source>
        <dbReference type="ARBA" id="ARBA00004651"/>
    </source>
</evidence>
<name>A0A417YU97_9BACI</name>
<protein>
    <submittedName>
        <fullName evidence="10">EamA family transporter RarD</fullName>
    </submittedName>
</protein>
<dbReference type="NCBIfam" id="TIGR00688">
    <property type="entry name" value="rarD"/>
    <property type="match status" value="1"/>
</dbReference>
<dbReference type="InterPro" id="IPR037185">
    <property type="entry name" value="EmrE-like"/>
</dbReference>
<evidence type="ECO:0000256" key="2">
    <source>
        <dbReference type="ARBA" id="ARBA00007362"/>
    </source>
</evidence>
<feature type="transmembrane region" description="Helical" evidence="8">
    <location>
        <begin position="132"/>
        <end position="148"/>
    </location>
</feature>
<dbReference type="Pfam" id="PF00892">
    <property type="entry name" value="EamA"/>
    <property type="match status" value="2"/>
</dbReference>
<dbReference type="InterPro" id="IPR000620">
    <property type="entry name" value="EamA_dom"/>
</dbReference>
<evidence type="ECO:0000313" key="11">
    <source>
        <dbReference type="Proteomes" id="UP000284416"/>
    </source>
</evidence>
<feature type="domain" description="EamA" evidence="9">
    <location>
        <begin position="157"/>
        <end position="287"/>
    </location>
</feature>
<evidence type="ECO:0000256" key="3">
    <source>
        <dbReference type="ARBA" id="ARBA00022448"/>
    </source>
</evidence>
<dbReference type="SUPFAM" id="SSF103481">
    <property type="entry name" value="Multidrug resistance efflux transporter EmrE"/>
    <property type="match status" value="2"/>
</dbReference>
<dbReference type="EMBL" id="QWEG01000006">
    <property type="protein sequence ID" value="RHW40756.1"/>
    <property type="molecule type" value="Genomic_DNA"/>
</dbReference>
<dbReference type="InterPro" id="IPR004626">
    <property type="entry name" value="RarD"/>
</dbReference>
<accession>A0A417YU97</accession>
<evidence type="ECO:0000256" key="4">
    <source>
        <dbReference type="ARBA" id="ARBA00022475"/>
    </source>
</evidence>